<dbReference type="InterPro" id="IPR016185">
    <property type="entry name" value="PreATP-grasp_dom_sf"/>
</dbReference>
<dbReference type="OrthoDB" id="9765517at2"/>
<evidence type="ECO:0000313" key="8">
    <source>
        <dbReference type="Proteomes" id="UP000012081"/>
    </source>
</evidence>
<evidence type="ECO:0000256" key="3">
    <source>
        <dbReference type="ARBA" id="ARBA00022741"/>
    </source>
</evidence>
<proteinExistence type="predicted"/>
<dbReference type="Proteomes" id="UP000012081">
    <property type="component" value="Unassembled WGS sequence"/>
</dbReference>
<evidence type="ECO:0000259" key="6">
    <source>
        <dbReference type="Pfam" id="PF03738"/>
    </source>
</evidence>
<dbReference type="SUPFAM" id="SSF56059">
    <property type="entry name" value="Glutathione synthetase ATP-binding domain-like"/>
    <property type="match status" value="1"/>
</dbReference>
<evidence type="ECO:0000256" key="2">
    <source>
        <dbReference type="ARBA" id="ARBA00022723"/>
    </source>
</evidence>
<evidence type="ECO:0000256" key="5">
    <source>
        <dbReference type="ARBA" id="ARBA00022842"/>
    </source>
</evidence>
<sequence>MTAPHNIDRERLYGPLRTEGVFTWDWMYGEEYALADIHLITGSFREELALATKQLAVIFAKTVPVLQKADDSLLLELGVPQPALRAVRTAIPQIPATVVGRFDFAQTAEGLKMLEYNSDTPTGIVEAFCVNEHVCHAFGVNNPNQGMEKRFAPSFQNILEAYKKLGYRTKHIWFSALDWHEEDKGTTQYLLEKSGLPARFAGLEQLRVFEDRLYVLEGEDLTPVDVLYRLHALEKLAEERDEDGYPTGEHVLQLIADKKLAIINPPSAFLLQSKAVQALIWNLHEAGEFFSQEEHDIVATYMLPTYFENRFAGVADYVTKPVFGREGGGVVLFDAEGSVVEKDQEEFYWDQQMIYQKRVELPVVTVRTSEGQREGRLLWGSFLIGGEASAIIARVGGPITNNMSYYLPVGLQE</sequence>
<reference evidence="7 8" key="1">
    <citation type="submission" date="2013-03" db="EMBL/GenBank/DDBJ databases">
        <title>Assembly of a new bacterial strain Brevibacillus borstelensis AK1.</title>
        <authorList>
            <person name="Rajan I."/>
            <person name="PoliReddy D."/>
            <person name="Sugumar T."/>
            <person name="Rathinam K."/>
            <person name="Alqarawi S."/>
            <person name="Khalil A.B."/>
            <person name="Sivakumar N."/>
        </authorList>
    </citation>
    <scope>NUCLEOTIDE SEQUENCE [LARGE SCALE GENOMIC DNA]</scope>
    <source>
        <strain evidence="7 8">AK1</strain>
    </source>
</reference>
<dbReference type="GO" id="GO:0016874">
    <property type="term" value="F:ligase activity"/>
    <property type="evidence" value="ECO:0007669"/>
    <property type="project" value="UniProtKB-KW"/>
</dbReference>
<keyword evidence="8" id="KW-1185">Reference proteome</keyword>
<keyword evidence="1" id="KW-0436">Ligase</keyword>
<dbReference type="GO" id="GO:0005524">
    <property type="term" value="F:ATP binding"/>
    <property type="evidence" value="ECO:0007669"/>
    <property type="project" value="UniProtKB-KW"/>
</dbReference>
<dbReference type="PATRIC" id="fig|1300222.3.peg.2259"/>
<dbReference type="InterPro" id="IPR005494">
    <property type="entry name" value="GSPS_pre-ATP-grasp-like_dom"/>
</dbReference>
<keyword evidence="5" id="KW-0460">Magnesium</keyword>
<evidence type="ECO:0000313" key="7">
    <source>
        <dbReference type="EMBL" id="EMT53275.1"/>
    </source>
</evidence>
<evidence type="ECO:0000256" key="4">
    <source>
        <dbReference type="ARBA" id="ARBA00022840"/>
    </source>
</evidence>
<keyword evidence="4" id="KW-0067">ATP-binding</keyword>
<dbReference type="Pfam" id="PF03738">
    <property type="entry name" value="GSP_synth"/>
    <property type="match status" value="1"/>
</dbReference>
<accession>M8ECP9</accession>
<feature type="domain" description="Glutathionylspermidine synthase pre-ATP-grasp-like" evidence="6">
    <location>
        <begin position="22"/>
        <end position="408"/>
    </location>
</feature>
<dbReference type="AlphaFoldDB" id="M8ECP9"/>
<dbReference type="STRING" id="1300222.I532_10867"/>
<dbReference type="RefSeq" id="WP_003388184.1">
    <property type="nucleotide sequence ID" value="NZ_APBN01000003.1"/>
</dbReference>
<protein>
    <recommendedName>
        <fullName evidence="6">Glutathionylspermidine synthase pre-ATP-grasp-like domain-containing protein</fullName>
    </recommendedName>
</protein>
<dbReference type="Gene3D" id="3.30.1490.330">
    <property type="match status" value="1"/>
</dbReference>
<name>M8ECP9_9BACL</name>
<evidence type="ECO:0000256" key="1">
    <source>
        <dbReference type="ARBA" id="ARBA00022598"/>
    </source>
</evidence>
<dbReference type="EMBL" id="APBN01000003">
    <property type="protein sequence ID" value="EMT53275.1"/>
    <property type="molecule type" value="Genomic_DNA"/>
</dbReference>
<organism evidence="7 8">
    <name type="scientific">Brevibacillus borstelensis AK1</name>
    <dbReference type="NCBI Taxonomy" id="1300222"/>
    <lineage>
        <taxon>Bacteria</taxon>
        <taxon>Bacillati</taxon>
        <taxon>Bacillota</taxon>
        <taxon>Bacilli</taxon>
        <taxon>Bacillales</taxon>
        <taxon>Paenibacillaceae</taxon>
        <taxon>Brevibacillus</taxon>
    </lineage>
</organism>
<gene>
    <name evidence="7" type="ORF">I532_10867</name>
</gene>
<keyword evidence="3" id="KW-0547">Nucleotide-binding</keyword>
<comment type="caution">
    <text evidence="7">The sequence shown here is derived from an EMBL/GenBank/DDBJ whole genome shotgun (WGS) entry which is preliminary data.</text>
</comment>
<dbReference type="SUPFAM" id="SSF52440">
    <property type="entry name" value="PreATP-grasp domain"/>
    <property type="match status" value="1"/>
</dbReference>
<dbReference type="GO" id="GO:0046872">
    <property type="term" value="F:metal ion binding"/>
    <property type="evidence" value="ECO:0007669"/>
    <property type="project" value="UniProtKB-KW"/>
</dbReference>
<keyword evidence="2" id="KW-0479">Metal-binding</keyword>